<keyword evidence="2" id="KW-1133">Transmembrane helix</keyword>
<dbReference type="InterPro" id="IPR036871">
    <property type="entry name" value="PX_dom_sf"/>
</dbReference>
<evidence type="ECO:0000313" key="6">
    <source>
        <dbReference type="EMBL" id="KAK6732535.1"/>
    </source>
</evidence>
<dbReference type="InterPro" id="IPR013937">
    <property type="entry name" value="Sorting_nexin_C"/>
</dbReference>
<dbReference type="SMART" id="SM00312">
    <property type="entry name" value="PX"/>
    <property type="match status" value="1"/>
</dbReference>
<keyword evidence="2" id="KW-0472">Membrane</keyword>
<feature type="domain" description="PXA" evidence="5">
    <location>
        <begin position="107"/>
        <end position="307"/>
    </location>
</feature>
<dbReference type="PANTHER" id="PTHR22775:SF44">
    <property type="entry name" value="SORTING NEXIN-14"/>
    <property type="match status" value="1"/>
</dbReference>
<dbReference type="SMART" id="SM00315">
    <property type="entry name" value="RGS"/>
    <property type="match status" value="1"/>
</dbReference>
<dbReference type="Pfam" id="PF08628">
    <property type="entry name" value="Nexin_C"/>
    <property type="match status" value="1"/>
</dbReference>
<feature type="transmembrane region" description="Helical" evidence="2">
    <location>
        <begin position="21"/>
        <end position="50"/>
    </location>
</feature>
<dbReference type="PANTHER" id="PTHR22775">
    <property type="entry name" value="SORTING NEXIN"/>
    <property type="match status" value="1"/>
</dbReference>
<dbReference type="Proteomes" id="UP001303046">
    <property type="component" value="Unassembled WGS sequence"/>
</dbReference>
<evidence type="ECO:0000256" key="1">
    <source>
        <dbReference type="ARBA" id="ARBA00010883"/>
    </source>
</evidence>
<keyword evidence="2" id="KW-0812">Transmembrane</keyword>
<proteinExistence type="inferred from homology"/>
<dbReference type="InterPro" id="IPR036305">
    <property type="entry name" value="RGS_sf"/>
</dbReference>
<dbReference type="PROSITE" id="PS50132">
    <property type="entry name" value="RGS"/>
    <property type="match status" value="1"/>
</dbReference>
<comment type="similarity">
    <text evidence="1">Belongs to the sorting nexin family.</text>
</comment>
<dbReference type="PROSITE" id="PS51207">
    <property type="entry name" value="PXA"/>
    <property type="match status" value="1"/>
</dbReference>
<dbReference type="SUPFAM" id="SSF48097">
    <property type="entry name" value="Regulator of G-protein signaling, RGS"/>
    <property type="match status" value="1"/>
</dbReference>
<feature type="domain" description="RGS" evidence="3">
    <location>
        <begin position="346"/>
        <end position="472"/>
    </location>
</feature>
<sequence>MNFHNQTKELLERHPWLCPAVYVFTFVIFLIICLGFGALSIACCLCFAFLGASIATWIANDSNGRFLYPLVNAWLSQRSSQKGEFNSPTDPSEKKNHLFPWKEAKVPASVNDAIETLLDQLIDTYVNDWYESGISRDRDFLNEIRHQARFACSQLLCKLATLDLPTLLAEDVLPTAALHMHRIINLEDDLSEKMYPRSLLETSICDVFPDLHFCLGSRKNELDYLRQVADFLITKLLDDTHLAGRAHDDDGPSRLGENTNMSTWPSQSVRHFTRELIVNTLLLPCLDLIADPDTINHLLIIAFDAQKGDISGATPSHDSDATTVPFLTNFAEHTAQIVPDSLLQLKLSEVLRDARQYSTFRLYLQDTRGPVNELCFLAEASRIHSSMQRKAESSSQIAYDIWQLFGQFVHDSAPDRIEFDAEIVQEFKTAVECNNLPLLDKVVETSYQLVYQRMQNEHIIPFCQSDYFLGYLCGSPPVCVNELIDQQSMPRKASVSGGTFSLAQFRSRLRKAIAVVSLDGSLDNEESLNNSLADEDDDISSSCESAPPESCVVIDANGSTSSGSFPHLSLPSIDVSVIGDVDNISPAKDVASSSASVVDSLDAEPVLTIDKETKNINLWKVNVSKTTPIRDSTTGRTVYVYVIDVERTEAKEKETKSWSIYRRFSEFYVLEMKLIEFHGDSLRFTLLPPRKNLVNRSRAFLEQHRLLFSLFLSSLCKQKMLHRSDLLFAFLTSSDEFRHNLLLSDLNPWKVVKKMPGKLGREKGQNLRPFLLTILANTLYAQEKVDFKEKIESSDASSLSSISMSADNYCSAFYNPLFGNNCNGCIVAEEAEGITRFWTRSLTDGISLLIFSVMAHTSHWILNIQSALRMLCRKTFDCLMLHLLGRACRSLLNEHNIVLFVQFIHDSIFCSDGSTPSDQEKSLREELAIRRALEFVQEEMPSPVLRLLNSKSWREGIKRLVNTLQYPRLNKHLSYLLLDLLITKLFPEYIT</sequence>
<reference evidence="6 7" key="1">
    <citation type="submission" date="2023-08" db="EMBL/GenBank/DDBJ databases">
        <title>A Necator americanus chromosomal reference genome.</title>
        <authorList>
            <person name="Ilik V."/>
            <person name="Petrzelkova K.J."/>
            <person name="Pardy F."/>
            <person name="Fuh T."/>
            <person name="Niatou-Singa F.S."/>
            <person name="Gouil Q."/>
            <person name="Baker L."/>
            <person name="Ritchie M.E."/>
            <person name="Jex A.R."/>
            <person name="Gazzola D."/>
            <person name="Li H."/>
            <person name="Toshio Fujiwara R."/>
            <person name="Zhan B."/>
            <person name="Aroian R.V."/>
            <person name="Pafco B."/>
            <person name="Schwarz E.M."/>
        </authorList>
    </citation>
    <scope>NUCLEOTIDE SEQUENCE [LARGE SCALE GENOMIC DNA]</scope>
    <source>
        <strain evidence="6 7">Aroian</strain>
        <tissue evidence="6">Whole animal</tissue>
    </source>
</reference>
<dbReference type="Pfam" id="PF00787">
    <property type="entry name" value="PX"/>
    <property type="match status" value="1"/>
</dbReference>
<protein>
    <recommendedName>
        <fullName evidence="8">PXA domain protein</fullName>
    </recommendedName>
</protein>
<evidence type="ECO:0000259" key="3">
    <source>
        <dbReference type="PROSITE" id="PS50132"/>
    </source>
</evidence>
<gene>
    <name evidence="6" type="primary">Necator_chrII.g4525</name>
    <name evidence="6" type="ORF">RB195_016733</name>
</gene>
<dbReference type="Gene3D" id="3.30.1520.10">
    <property type="entry name" value="Phox-like domain"/>
    <property type="match status" value="1"/>
</dbReference>
<keyword evidence="7" id="KW-1185">Reference proteome</keyword>
<dbReference type="EMBL" id="JAVFWL010000002">
    <property type="protein sequence ID" value="KAK6732535.1"/>
    <property type="molecule type" value="Genomic_DNA"/>
</dbReference>
<dbReference type="SMART" id="SM00313">
    <property type="entry name" value="PXA"/>
    <property type="match status" value="1"/>
</dbReference>
<dbReference type="Pfam" id="PF00615">
    <property type="entry name" value="RGS"/>
    <property type="match status" value="1"/>
</dbReference>
<organism evidence="6 7">
    <name type="scientific">Necator americanus</name>
    <name type="common">Human hookworm</name>
    <dbReference type="NCBI Taxonomy" id="51031"/>
    <lineage>
        <taxon>Eukaryota</taxon>
        <taxon>Metazoa</taxon>
        <taxon>Ecdysozoa</taxon>
        <taxon>Nematoda</taxon>
        <taxon>Chromadorea</taxon>
        <taxon>Rhabditida</taxon>
        <taxon>Rhabditina</taxon>
        <taxon>Rhabditomorpha</taxon>
        <taxon>Strongyloidea</taxon>
        <taxon>Ancylostomatidae</taxon>
        <taxon>Bunostominae</taxon>
        <taxon>Necator</taxon>
    </lineage>
</organism>
<dbReference type="InterPro" id="IPR001683">
    <property type="entry name" value="PX_dom"/>
</dbReference>
<dbReference type="SUPFAM" id="SSF64268">
    <property type="entry name" value="PX domain"/>
    <property type="match status" value="1"/>
</dbReference>
<evidence type="ECO:0000259" key="5">
    <source>
        <dbReference type="PROSITE" id="PS51207"/>
    </source>
</evidence>
<evidence type="ECO:0000259" key="4">
    <source>
        <dbReference type="PROSITE" id="PS50195"/>
    </source>
</evidence>
<name>A0ABR1C308_NECAM</name>
<accession>A0ABR1C308</accession>
<dbReference type="InterPro" id="IPR044926">
    <property type="entry name" value="RGS_subdomain_2"/>
</dbReference>
<evidence type="ECO:0000256" key="2">
    <source>
        <dbReference type="SAM" id="Phobius"/>
    </source>
</evidence>
<dbReference type="PROSITE" id="PS50195">
    <property type="entry name" value="PX"/>
    <property type="match status" value="1"/>
</dbReference>
<dbReference type="InterPro" id="IPR016137">
    <property type="entry name" value="RGS"/>
</dbReference>
<dbReference type="InterPro" id="IPR003114">
    <property type="entry name" value="Phox_assoc"/>
</dbReference>
<evidence type="ECO:0008006" key="8">
    <source>
        <dbReference type="Google" id="ProtNLM"/>
    </source>
</evidence>
<evidence type="ECO:0000313" key="7">
    <source>
        <dbReference type="Proteomes" id="UP001303046"/>
    </source>
</evidence>
<dbReference type="Pfam" id="PF02194">
    <property type="entry name" value="PXA"/>
    <property type="match status" value="1"/>
</dbReference>
<dbReference type="Gene3D" id="1.10.167.10">
    <property type="entry name" value="Regulator of G-protein Signalling 4, domain 2"/>
    <property type="match status" value="1"/>
</dbReference>
<comment type="caution">
    <text evidence="6">The sequence shown here is derived from an EMBL/GenBank/DDBJ whole genome shotgun (WGS) entry which is preliminary data.</text>
</comment>
<feature type="domain" description="PX" evidence="4">
    <location>
        <begin position="619"/>
        <end position="738"/>
    </location>
</feature>